<dbReference type="EMBL" id="JBDJPC010000004">
    <property type="protein sequence ID" value="KAL1505668.1"/>
    <property type="molecule type" value="Genomic_DNA"/>
</dbReference>
<protein>
    <recommendedName>
        <fullName evidence="3">Transposase</fullName>
    </recommendedName>
</protein>
<name>A0ABD1EXE6_HYPHA</name>
<reference evidence="1 2" key="1">
    <citation type="submission" date="2024-05" db="EMBL/GenBank/DDBJ databases">
        <title>Genetic variation in Jamaican populations of the coffee berry borer (Hypothenemus hampei).</title>
        <authorList>
            <person name="Errbii M."/>
            <person name="Myrie A."/>
        </authorList>
    </citation>
    <scope>NUCLEOTIDE SEQUENCE [LARGE SCALE GENOMIC DNA]</scope>
    <source>
        <strain evidence="1">JA-Hopewell-2020-01-JO</strain>
        <tissue evidence="1">Whole body</tissue>
    </source>
</reference>
<keyword evidence="2" id="KW-1185">Reference proteome</keyword>
<organism evidence="1 2">
    <name type="scientific">Hypothenemus hampei</name>
    <name type="common">Coffee berry borer</name>
    <dbReference type="NCBI Taxonomy" id="57062"/>
    <lineage>
        <taxon>Eukaryota</taxon>
        <taxon>Metazoa</taxon>
        <taxon>Ecdysozoa</taxon>
        <taxon>Arthropoda</taxon>
        <taxon>Hexapoda</taxon>
        <taxon>Insecta</taxon>
        <taxon>Pterygota</taxon>
        <taxon>Neoptera</taxon>
        <taxon>Endopterygota</taxon>
        <taxon>Coleoptera</taxon>
        <taxon>Polyphaga</taxon>
        <taxon>Cucujiformia</taxon>
        <taxon>Curculionidae</taxon>
        <taxon>Scolytinae</taxon>
        <taxon>Hypothenemus</taxon>
    </lineage>
</organism>
<accession>A0ABD1EXE6</accession>
<sequence length="242" mass="27378">MEGPTLPLKHVDNKVILFSGNANHKLQAMSTSSNQGSFQPGGVCKVCGNHDHQRTSIYSGLCTTEVIGEFDYFLGVNTGLVNFDGFCFRHQSTGQKIYGIKCFRPKFDSYVVRTTIDRLVNQLFFLPEREGWNKGTLVCFGDGSLKSGQSCRRNLLPVIVDLQKIFHRCCDKFRVMEDGKQKRRHSHRFLVCRNCRTVWNRDVNAARNMILVATGEVNYREGQLGQTPPQFVKAAGLYGLNF</sequence>
<evidence type="ECO:0000313" key="1">
    <source>
        <dbReference type="EMBL" id="KAL1505668.1"/>
    </source>
</evidence>
<dbReference type="AlphaFoldDB" id="A0ABD1EXE6"/>
<dbReference type="Proteomes" id="UP001566132">
    <property type="component" value="Unassembled WGS sequence"/>
</dbReference>
<comment type="caution">
    <text evidence="1">The sequence shown here is derived from an EMBL/GenBank/DDBJ whole genome shotgun (WGS) entry which is preliminary data.</text>
</comment>
<gene>
    <name evidence="1" type="ORF">ABEB36_005175</name>
</gene>
<evidence type="ECO:0000313" key="2">
    <source>
        <dbReference type="Proteomes" id="UP001566132"/>
    </source>
</evidence>
<evidence type="ECO:0008006" key="3">
    <source>
        <dbReference type="Google" id="ProtNLM"/>
    </source>
</evidence>
<proteinExistence type="predicted"/>